<dbReference type="InterPro" id="IPR027359">
    <property type="entry name" value="Volt_channel_dom_sf"/>
</dbReference>
<keyword evidence="2" id="KW-0813">Transport</keyword>
<keyword evidence="3" id="KW-0633">Potassium transport</keyword>
<dbReference type="Gene3D" id="1.20.120.350">
    <property type="entry name" value="Voltage-gated potassium channels. Chain C"/>
    <property type="match status" value="1"/>
</dbReference>
<evidence type="ECO:0000256" key="8">
    <source>
        <dbReference type="ARBA" id="ARBA00022989"/>
    </source>
</evidence>
<dbReference type="PANTHER" id="PTHR11537">
    <property type="entry name" value="VOLTAGE-GATED POTASSIUM CHANNEL"/>
    <property type="match status" value="1"/>
</dbReference>
<dbReference type="InterPro" id="IPR003968">
    <property type="entry name" value="K_chnl_volt-dep_Kv"/>
</dbReference>
<evidence type="ECO:0000256" key="3">
    <source>
        <dbReference type="ARBA" id="ARBA00022538"/>
    </source>
</evidence>
<evidence type="ECO:0000259" key="14">
    <source>
        <dbReference type="Pfam" id="PF02214"/>
    </source>
</evidence>
<dbReference type="GO" id="GO:0051260">
    <property type="term" value="P:protein homooligomerization"/>
    <property type="evidence" value="ECO:0007669"/>
    <property type="project" value="InterPro"/>
</dbReference>
<evidence type="ECO:0000259" key="13">
    <source>
        <dbReference type="Pfam" id="PF00520"/>
    </source>
</evidence>
<organism evidence="15 16">
    <name type="scientific">Stylophora pistillata</name>
    <name type="common">Smooth cauliflower coral</name>
    <dbReference type="NCBI Taxonomy" id="50429"/>
    <lineage>
        <taxon>Eukaryota</taxon>
        <taxon>Metazoa</taxon>
        <taxon>Cnidaria</taxon>
        <taxon>Anthozoa</taxon>
        <taxon>Hexacorallia</taxon>
        <taxon>Scleractinia</taxon>
        <taxon>Astrocoeniina</taxon>
        <taxon>Pocilloporidae</taxon>
        <taxon>Stylophora</taxon>
    </lineage>
</organism>
<dbReference type="Gene3D" id="1.10.287.70">
    <property type="match status" value="1"/>
</dbReference>
<dbReference type="InterPro" id="IPR003131">
    <property type="entry name" value="T1-type_BTB"/>
</dbReference>
<keyword evidence="8 12" id="KW-1133">Transmembrane helix</keyword>
<dbReference type="STRING" id="50429.A0A2B4SU72"/>
<evidence type="ECO:0000313" key="15">
    <source>
        <dbReference type="EMBL" id="PFX34224.1"/>
    </source>
</evidence>
<keyword evidence="16" id="KW-1185">Reference proteome</keyword>
<feature type="domain" description="Ion transport" evidence="13">
    <location>
        <begin position="191"/>
        <end position="440"/>
    </location>
</feature>
<dbReference type="EMBL" id="LSMT01000005">
    <property type="protein sequence ID" value="PFX34224.1"/>
    <property type="molecule type" value="Genomic_DNA"/>
</dbReference>
<gene>
    <name evidence="15" type="primary">kcna2</name>
    <name evidence="15" type="ORF">AWC38_SpisGene756</name>
</gene>
<dbReference type="GO" id="GO:0005251">
    <property type="term" value="F:delayed rectifier potassium channel activity"/>
    <property type="evidence" value="ECO:0007669"/>
    <property type="project" value="TreeGrafter"/>
</dbReference>
<dbReference type="PRINTS" id="PR00169">
    <property type="entry name" value="KCHANNEL"/>
</dbReference>
<dbReference type="InterPro" id="IPR003972">
    <property type="entry name" value="K_chnl_volt-dep_Kv1"/>
</dbReference>
<evidence type="ECO:0000256" key="9">
    <source>
        <dbReference type="ARBA" id="ARBA00023065"/>
    </source>
</evidence>
<evidence type="ECO:0000256" key="11">
    <source>
        <dbReference type="ARBA" id="ARBA00023303"/>
    </source>
</evidence>
<evidence type="ECO:0000256" key="2">
    <source>
        <dbReference type="ARBA" id="ARBA00022448"/>
    </source>
</evidence>
<keyword evidence="5" id="KW-0631">Potassium channel</keyword>
<dbReference type="OrthoDB" id="415460at2759"/>
<feature type="domain" description="Potassium channel tetramerisation-type BTB" evidence="14">
    <location>
        <begin position="59"/>
        <end position="146"/>
    </location>
</feature>
<evidence type="ECO:0000256" key="4">
    <source>
        <dbReference type="ARBA" id="ARBA00022692"/>
    </source>
</evidence>
<accession>A0A2B4SU72</accession>
<dbReference type="AlphaFoldDB" id="A0A2B4SU72"/>
<name>A0A2B4SU72_STYPI</name>
<evidence type="ECO:0000256" key="5">
    <source>
        <dbReference type="ARBA" id="ARBA00022826"/>
    </source>
</evidence>
<dbReference type="Pfam" id="PF00520">
    <property type="entry name" value="Ion_trans"/>
    <property type="match status" value="1"/>
</dbReference>
<protein>
    <submittedName>
        <fullName evidence="15">Potassium voltage-gated channel subfamily A member 2</fullName>
    </submittedName>
</protein>
<dbReference type="SUPFAM" id="SSF54695">
    <property type="entry name" value="POZ domain"/>
    <property type="match status" value="1"/>
</dbReference>
<dbReference type="SUPFAM" id="SSF81324">
    <property type="entry name" value="Voltage-gated potassium channels"/>
    <property type="match status" value="1"/>
</dbReference>
<feature type="transmembrane region" description="Helical" evidence="12">
    <location>
        <begin position="279"/>
        <end position="301"/>
    </location>
</feature>
<evidence type="ECO:0000256" key="10">
    <source>
        <dbReference type="ARBA" id="ARBA00023136"/>
    </source>
</evidence>
<feature type="transmembrane region" description="Helical" evidence="12">
    <location>
        <begin position="189"/>
        <end position="210"/>
    </location>
</feature>
<evidence type="ECO:0000256" key="12">
    <source>
        <dbReference type="SAM" id="Phobius"/>
    </source>
</evidence>
<comment type="caution">
    <text evidence="15">The sequence shown here is derived from an EMBL/GenBank/DDBJ whole genome shotgun (WGS) entry which is preliminary data.</text>
</comment>
<keyword evidence="11" id="KW-0407">Ion channel</keyword>
<keyword evidence="10 12" id="KW-0472">Membrane</keyword>
<dbReference type="FunFam" id="1.10.287.70:FF:000028">
    <property type="entry name" value="potassium voltage-gated channel subfamily D member 3"/>
    <property type="match status" value="1"/>
</dbReference>
<sequence>MLHLYGQGLPKTAPKRRGRRAISLTQPQILNRFGEPSKHSIIQPYRSKKRKVSDRNDGITVNVSGKKYFFTGRLLSLFPNSLLAHRRKRAFFYDSIRDELFFDRNRTAFETVFHFYVSKGQLMFPDENFPEQLLADELHFFGLYEYINEDIKTTKLALPSALTKRQVIPFRKCQKEVWKICEIPDSNAVARLVNLFSLLVILCSAIFLCVDTLPAFPNNKPVTLASNAASNTSKHSSYHYHSTKTQKIQIVHILETSCISWFTLELIVRFSVSPEKRRFFFQALNVIDLIAIVPFFISFFISFGSIRLSLYILRILRLSRVFRVLKISRYVTTMKVLGKTVKDSIGDLWTMLFLNLIGTVLFGSIAYYCEQWHEGTKFESIPLSCWWAMVTITTLGYGDMDPKTLGGKITGGVCSVSGALLITPFLPIIFEKFNRYQKHEEFKPKSTGLDLRDRQRKRAYTVDYTTHAQSHVNELLTRKRQRRFTI</sequence>
<keyword evidence="6" id="KW-0851">Voltage-gated channel</keyword>
<keyword evidence="9" id="KW-0406">Ion transport</keyword>
<feature type="transmembrane region" description="Helical" evidence="12">
    <location>
        <begin position="381"/>
        <end position="397"/>
    </location>
</feature>
<evidence type="ECO:0000256" key="1">
    <source>
        <dbReference type="ARBA" id="ARBA00004141"/>
    </source>
</evidence>
<dbReference type="GO" id="GO:0001508">
    <property type="term" value="P:action potential"/>
    <property type="evidence" value="ECO:0007669"/>
    <property type="project" value="TreeGrafter"/>
</dbReference>
<feature type="transmembrane region" description="Helical" evidence="12">
    <location>
        <begin position="409"/>
        <end position="430"/>
    </location>
</feature>
<dbReference type="Pfam" id="PF02214">
    <property type="entry name" value="BTB_2"/>
    <property type="match status" value="1"/>
</dbReference>
<dbReference type="InterPro" id="IPR005821">
    <property type="entry name" value="Ion_trans_dom"/>
</dbReference>
<dbReference type="Proteomes" id="UP000225706">
    <property type="component" value="Unassembled WGS sequence"/>
</dbReference>
<proteinExistence type="predicted"/>
<dbReference type="InterPro" id="IPR028325">
    <property type="entry name" value="VG_K_chnl"/>
</dbReference>
<feature type="transmembrane region" description="Helical" evidence="12">
    <location>
        <begin position="348"/>
        <end position="369"/>
    </location>
</feature>
<reference evidence="16" key="1">
    <citation type="journal article" date="2017" name="bioRxiv">
        <title>Comparative analysis of the genomes of Stylophora pistillata and Acropora digitifera provides evidence for extensive differences between species of corals.</title>
        <authorList>
            <person name="Voolstra C.R."/>
            <person name="Li Y."/>
            <person name="Liew Y.J."/>
            <person name="Baumgarten S."/>
            <person name="Zoccola D."/>
            <person name="Flot J.-F."/>
            <person name="Tambutte S."/>
            <person name="Allemand D."/>
            <person name="Aranda M."/>
        </authorList>
    </citation>
    <scope>NUCLEOTIDE SEQUENCE [LARGE SCALE GENOMIC DNA]</scope>
</reference>
<evidence type="ECO:0000313" key="16">
    <source>
        <dbReference type="Proteomes" id="UP000225706"/>
    </source>
</evidence>
<keyword evidence="7" id="KW-0630">Potassium</keyword>
<dbReference type="InterPro" id="IPR011333">
    <property type="entry name" value="SKP1/BTB/POZ_sf"/>
</dbReference>
<dbReference type="GO" id="GO:0008076">
    <property type="term" value="C:voltage-gated potassium channel complex"/>
    <property type="evidence" value="ECO:0007669"/>
    <property type="project" value="InterPro"/>
</dbReference>
<dbReference type="PRINTS" id="PR01491">
    <property type="entry name" value="KVCHANNEL"/>
</dbReference>
<keyword evidence="4 12" id="KW-0812">Transmembrane</keyword>
<dbReference type="PRINTS" id="PR01496">
    <property type="entry name" value="SHAKERCHANEL"/>
</dbReference>
<dbReference type="Gene3D" id="3.30.710.10">
    <property type="entry name" value="Potassium Channel Kv1.1, Chain A"/>
    <property type="match status" value="1"/>
</dbReference>
<comment type="subcellular location">
    <subcellularLocation>
        <location evidence="1">Membrane</location>
        <topology evidence="1">Multi-pass membrane protein</topology>
    </subcellularLocation>
</comment>
<evidence type="ECO:0000256" key="6">
    <source>
        <dbReference type="ARBA" id="ARBA00022882"/>
    </source>
</evidence>
<evidence type="ECO:0000256" key="7">
    <source>
        <dbReference type="ARBA" id="ARBA00022958"/>
    </source>
</evidence>
<dbReference type="PANTHER" id="PTHR11537:SF113">
    <property type="entry name" value="POTASSIUM VOLTAGE-GATED CHANNEL PROTEIN SHAKER"/>
    <property type="match status" value="1"/>
</dbReference>